<dbReference type="RefSeq" id="XP_001745377.1">
    <property type="nucleotide sequence ID" value="XM_001745325.1"/>
</dbReference>
<feature type="region of interest" description="Disordered" evidence="1">
    <location>
        <begin position="211"/>
        <end position="277"/>
    </location>
</feature>
<evidence type="ECO:0000313" key="3">
    <source>
        <dbReference type="Proteomes" id="UP000001357"/>
    </source>
</evidence>
<sequence length="391" mass="43351">MAAAYARPKDSGNFLSHDMSPVDPVTTKVATANPIYEPSTGSPRREFKRTNHVAIGIDGSVGMMEHTVKTGLTESVALPEARRQRPAEQVEVAQRANEFFQGKQSQPMVRTNPVGINLMFDNPDVAAQRMADQKAREKQYSDANWEAIQDRRRAARDNRRDPVPNDTSDPWERARPKVGLNDRVPRKAAASSGLMFQQADGDSYVAAAFGKAGAGAPRRRPDGQPDPSRPGIFEKNQPFDSGPATSYVGMYMGKHRNVSEDPAANRRKPAERDQPGEYFDKFMGQAQHRTSSGRIQAQRIKKDVAFDTQSGANDFFGPSFGQKPRAQARIGINQQLQRESNQQPGTFMDRMKAIESQHAQQKPLSVQRDEEFSVAFQRARGGGRTKPTGPQ</sequence>
<dbReference type="AlphaFoldDB" id="A9UY41"/>
<dbReference type="GeneID" id="5890414"/>
<organism evidence="2 3">
    <name type="scientific">Monosiga brevicollis</name>
    <name type="common">Choanoflagellate</name>
    <dbReference type="NCBI Taxonomy" id="81824"/>
    <lineage>
        <taxon>Eukaryota</taxon>
        <taxon>Choanoflagellata</taxon>
        <taxon>Craspedida</taxon>
        <taxon>Salpingoecidae</taxon>
        <taxon>Monosiga</taxon>
    </lineage>
</organism>
<name>A9UY41_MONBE</name>
<proteinExistence type="predicted"/>
<evidence type="ECO:0000313" key="2">
    <source>
        <dbReference type="EMBL" id="EDQ89955.1"/>
    </source>
</evidence>
<feature type="region of interest" description="Disordered" evidence="1">
    <location>
        <begin position="1"/>
        <end position="22"/>
    </location>
</feature>
<protein>
    <submittedName>
        <fullName evidence="2">Uncharacterized protein</fullName>
    </submittedName>
</protein>
<feature type="region of interest" description="Disordered" evidence="1">
    <location>
        <begin position="152"/>
        <end position="184"/>
    </location>
</feature>
<reference evidence="2 3" key="1">
    <citation type="journal article" date="2008" name="Nature">
        <title>The genome of the choanoflagellate Monosiga brevicollis and the origin of metazoans.</title>
        <authorList>
            <consortium name="JGI Sequencing"/>
            <person name="King N."/>
            <person name="Westbrook M.J."/>
            <person name="Young S.L."/>
            <person name="Kuo A."/>
            <person name="Abedin M."/>
            <person name="Chapman J."/>
            <person name="Fairclough S."/>
            <person name="Hellsten U."/>
            <person name="Isogai Y."/>
            <person name="Letunic I."/>
            <person name="Marr M."/>
            <person name="Pincus D."/>
            <person name="Putnam N."/>
            <person name="Rokas A."/>
            <person name="Wright K.J."/>
            <person name="Zuzow R."/>
            <person name="Dirks W."/>
            <person name="Good M."/>
            <person name="Goodstein D."/>
            <person name="Lemons D."/>
            <person name="Li W."/>
            <person name="Lyons J.B."/>
            <person name="Morris A."/>
            <person name="Nichols S."/>
            <person name="Richter D.J."/>
            <person name="Salamov A."/>
            <person name="Bork P."/>
            <person name="Lim W.A."/>
            <person name="Manning G."/>
            <person name="Miller W.T."/>
            <person name="McGinnis W."/>
            <person name="Shapiro H."/>
            <person name="Tjian R."/>
            <person name="Grigoriev I.V."/>
            <person name="Rokhsar D."/>
        </authorList>
    </citation>
    <scope>NUCLEOTIDE SEQUENCE [LARGE SCALE GENOMIC DNA]</scope>
    <source>
        <strain evidence="3">MX1 / ATCC 50154</strain>
    </source>
</reference>
<accession>A9UY41</accession>
<dbReference type="Proteomes" id="UP000001357">
    <property type="component" value="Unassembled WGS sequence"/>
</dbReference>
<dbReference type="InParanoid" id="A9UY41"/>
<dbReference type="OMA" id="APRRDAN"/>
<dbReference type="EMBL" id="CH991549">
    <property type="protein sequence ID" value="EDQ89955.1"/>
    <property type="molecule type" value="Genomic_DNA"/>
</dbReference>
<gene>
    <name evidence="2" type="ORF">MONBRDRAFT_32173</name>
</gene>
<feature type="compositionally biased region" description="Basic and acidic residues" evidence="1">
    <location>
        <begin position="152"/>
        <end position="163"/>
    </location>
</feature>
<evidence type="ECO:0000256" key="1">
    <source>
        <dbReference type="SAM" id="MobiDB-lite"/>
    </source>
</evidence>
<dbReference type="KEGG" id="mbr:MONBRDRAFT_32173"/>
<keyword evidence="3" id="KW-1185">Reference proteome</keyword>
<feature type="compositionally biased region" description="Basic and acidic residues" evidence="1">
    <location>
        <begin position="268"/>
        <end position="277"/>
    </location>
</feature>